<dbReference type="SUPFAM" id="SSF53649">
    <property type="entry name" value="Alkaline phosphatase-like"/>
    <property type="match status" value="1"/>
</dbReference>
<feature type="transmembrane region" description="Helical" evidence="1">
    <location>
        <begin position="6"/>
        <end position="27"/>
    </location>
</feature>
<dbReference type="PANTHER" id="PTHR43751:SF3">
    <property type="entry name" value="SULFATASE N-TERMINAL DOMAIN-CONTAINING PROTEIN"/>
    <property type="match status" value="1"/>
</dbReference>
<feature type="transmembrane region" description="Helical" evidence="1">
    <location>
        <begin position="171"/>
        <end position="190"/>
    </location>
</feature>
<feature type="transmembrane region" description="Helical" evidence="1">
    <location>
        <begin position="313"/>
        <end position="339"/>
    </location>
</feature>
<reference evidence="3" key="1">
    <citation type="submission" date="2016-10" db="EMBL/GenBank/DDBJ databases">
        <authorList>
            <person name="de Groot N.N."/>
        </authorList>
    </citation>
    <scope>NUCLEOTIDE SEQUENCE</scope>
</reference>
<dbReference type="InterPro" id="IPR052701">
    <property type="entry name" value="GAG_Ulvan_Degrading_Sulfatases"/>
</dbReference>
<feature type="domain" description="Sulfatase N-terminal" evidence="2">
    <location>
        <begin position="486"/>
        <end position="760"/>
    </location>
</feature>
<dbReference type="InterPro" id="IPR017850">
    <property type="entry name" value="Alkaline_phosphatase_core_sf"/>
</dbReference>
<dbReference type="InterPro" id="IPR000917">
    <property type="entry name" value="Sulfatase_N"/>
</dbReference>
<feature type="transmembrane region" description="Helical" evidence="1">
    <location>
        <begin position="369"/>
        <end position="388"/>
    </location>
</feature>
<evidence type="ECO:0000313" key="3">
    <source>
        <dbReference type="EMBL" id="SHO80931.1"/>
    </source>
</evidence>
<protein>
    <recommendedName>
        <fullName evidence="2">Sulfatase N-terminal domain-containing protein</fullName>
    </recommendedName>
</protein>
<dbReference type="AlphaFoldDB" id="A0A1W1EJ75"/>
<feature type="transmembrane region" description="Helical" evidence="1">
    <location>
        <begin position="400"/>
        <end position="419"/>
    </location>
</feature>
<keyword evidence="1" id="KW-0472">Membrane</keyword>
<evidence type="ECO:0000256" key="1">
    <source>
        <dbReference type="SAM" id="Phobius"/>
    </source>
</evidence>
<organism evidence="3">
    <name type="scientific">hydrothermal vent metagenome</name>
    <dbReference type="NCBI Taxonomy" id="652676"/>
    <lineage>
        <taxon>unclassified sequences</taxon>
        <taxon>metagenomes</taxon>
        <taxon>ecological metagenomes</taxon>
    </lineage>
</organism>
<accession>A0A1W1EJ75</accession>
<proteinExistence type="predicted"/>
<dbReference type="Gene3D" id="3.40.720.10">
    <property type="entry name" value="Alkaline Phosphatase, subunit A"/>
    <property type="match status" value="1"/>
</dbReference>
<feature type="transmembrane region" description="Helical" evidence="1">
    <location>
        <begin position="239"/>
        <end position="260"/>
    </location>
</feature>
<feature type="transmembrane region" description="Helical" evidence="1">
    <location>
        <begin position="210"/>
        <end position="227"/>
    </location>
</feature>
<keyword evidence="1" id="KW-0812">Transmembrane</keyword>
<feature type="transmembrane region" description="Helical" evidence="1">
    <location>
        <begin position="266"/>
        <end position="293"/>
    </location>
</feature>
<gene>
    <name evidence="3" type="ORF">MNB_SV-15-582</name>
</gene>
<keyword evidence="1" id="KW-1133">Transmembrane helix</keyword>
<name>A0A1W1EJ75_9ZZZZ</name>
<sequence>MKSNYIKYIIYSLSIILLNSYIFINIYNKSTIIIDMQVPHKSSKFSSTIFYDIGYGFNLVEAIKKDTVSDLNGNIVSEYPLDNINKIKGIRFEPPVLYGKVVINSINIKNGFHKQKLDLEKLYKSKNLIVYRDMNLTYSNKKLLFTINGVSPYIQLFENYNNIIDTAVSEIILYIFISSLLLSIILFILYKIEFIRNSINSLYLYIKQLYKLYLASNTFILISKLTIQKKYLSYLSATIFLIISIILMKTFIIFISIFYFHYNMSIYDILFIYTTDILIAILVSLFGVILLLLSSLMKLKIFNEISQHFQFILYFLMLSVVVILLVLGFFYLLSGYIFFQWGAFLEVQNIKALFIHGAKEEFLALFKHIYTYIFIFISIIILYISQKLAYYLDSYRPKKLLITIFTLMMILSSLSYFQLNYIYKSIPSTQSPLLMIFSGIEGIVPSTKIPIDKLIQDINITNFNPLENRKISDKYKSLYAKAKDMNVIFFVMESTRAKNLSCYGYKRDTMPYLNKLLSNSMFFHNAFVNNPRTSKTMASLVLGIYPSILYDDITWNYKKIKDINNSLISKFMDNNYSTYFGTMQDSYTGEYFDMFLNKLSKNRITLEDPRNFKDNRTKNDERLLTDSFLKYTSKLNSKFMAILWSKSAHSPYISEIKKYENRTDKDKYDNCLVNIDNSLKNLVDGLKKENKLDNTLIIIFGDHGEGLDDKMERGHGNFSYNHSIHIPFIIYNPKIFKNKIDMYQRFQIKDIASTTLYLLGLNSKLNQSINIFSKTNHDKIYISNSYHDKKLGFIFDNFKFIYRLEYDISYLFNIKDDPNENINIISTKKDKEIKILKEEVLKWYKYQLKYINKTIY</sequence>
<dbReference type="EMBL" id="FRYL01000021">
    <property type="protein sequence ID" value="SHO80931.1"/>
    <property type="molecule type" value="Genomic_DNA"/>
</dbReference>
<dbReference type="PANTHER" id="PTHR43751">
    <property type="entry name" value="SULFATASE"/>
    <property type="match status" value="1"/>
</dbReference>
<dbReference type="Pfam" id="PF00884">
    <property type="entry name" value="Sulfatase"/>
    <property type="match status" value="1"/>
</dbReference>
<evidence type="ECO:0000259" key="2">
    <source>
        <dbReference type="Pfam" id="PF00884"/>
    </source>
</evidence>